<evidence type="ECO:0000259" key="1">
    <source>
        <dbReference type="PROSITE" id="PS51746"/>
    </source>
</evidence>
<organism evidence="2 3">
    <name type="scientific">Actinidia rufa</name>
    <dbReference type="NCBI Taxonomy" id="165716"/>
    <lineage>
        <taxon>Eukaryota</taxon>
        <taxon>Viridiplantae</taxon>
        <taxon>Streptophyta</taxon>
        <taxon>Embryophyta</taxon>
        <taxon>Tracheophyta</taxon>
        <taxon>Spermatophyta</taxon>
        <taxon>Magnoliopsida</taxon>
        <taxon>eudicotyledons</taxon>
        <taxon>Gunneridae</taxon>
        <taxon>Pentapetalae</taxon>
        <taxon>asterids</taxon>
        <taxon>Ericales</taxon>
        <taxon>Actinidiaceae</taxon>
        <taxon>Actinidia</taxon>
    </lineage>
</organism>
<sequence>MAISLTYPSPPLEKNCGEAKGIVVASKMVRKRPARLIVPDCLPVLDFRKEGGRSWKMGMGSCLTFLETLNRHFSLLSMDTVAERLLILLLEHLGKNIVKALEFVGGEEDKLKAAIHEGYLSTDKDFLSQGQISGACAASVLFRDGHLHVANVGDCRVVLSRKGVADVLTSDHRLSREDERYVHCRNGVWRVNGSLAISRAIGDPHMKEWIICEPEIRKLPLTSDCEFLIMASDGLWDKVNDQEAVDLVLSEKNSLVSCKKLVDMSCKRGNIDDITVIVINVQRFAATSI</sequence>
<protein>
    <submittedName>
        <fullName evidence="2">Phosphatase 2C5</fullName>
    </submittedName>
</protein>
<dbReference type="InterPro" id="IPR036457">
    <property type="entry name" value="PPM-type-like_dom_sf"/>
</dbReference>
<gene>
    <name evidence="2" type="ORF">Acr_01g0011440</name>
</gene>
<dbReference type="Proteomes" id="UP000585474">
    <property type="component" value="Unassembled WGS sequence"/>
</dbReference>
<keyword evidence="3" id="KW-1185">Reference proteome</keyword>
<evidence type="ECO:0000313" key="3">
    <source>
        <dbReference type="Proteomes" id="UP000585474"/>
    </source>
</evidence>
<dbReference type="PANTHER" id="PTHR13832:SF559">
    <property type="entry name" value="PROTEIN PHOSPHATASE 2C 77-RELATED"/>
    <property type="match status" value="1"/>
</dbReference>
<comment type="caution">
    <text evidence="2">The sequence shown here is derived from an EMBL/GenBank/DDBJ whole genome shotgun (WGS) entry which is preliminary data.</text>
</comment>
<dbReference type="Pfam" id="PF00481">
    <property type="entry name" value="PP2C"/>
    <property type="match status" value="1"/>
</dbReference>
<dbReference type="PROSITE" id="PS51746">
    <property type="entry name" value="PPM_2"/>
    <property type="match status" value="1"/>
</dbReference>
<dbReference type="Gene3D" id="3.60.40.10">
    <property type="entry name" value="PPM-type phosphatase domain"/>
    <property type="match status" value="1"/>
</dbReference>
<dbReference type="AlphaFoldDB" id="A0A7J0E4N2"/>
<dbReference type="OrthoDB" id="10264738at2759"/>
<dbReference type="InterPro" id="IPR001932">
    <property type="entry name" value="PPM-type_phosphatase-like_dom"/>
</dbReference>
<dbReference type="CDD" id="cd00143">
    <property type="entry name" value="PP2Cc"/>
    <property type="match status" value="1"/>
</dbReference>
<dbReference type="SMART" id="SM00332">
    <property type="entry name" value="PP2Cc"/>
    <property type="match status" value="1"/>
</dbReference>
<name>A0A7J0E4N2_9ERIC</name>
<feature type="domain" description="PPM-type phosphatase" evidence="1">
    <location>
        <begin position="75"/>
        <end position="281"/>
    </location>
</feature>
<dbReference type="PANTHER" id="PTHR13832">
    <property type="entry name" value="PROTEIN PHOSPHATASE 2C"/>
    <property type="match status" value="1"/>
</dbReference>
<accession>A0A7J0E4N2</accession>
<evidence type="ECO:0000313" key="2">
    <source>
        <dbReference type="EMBL" id="GFY81335.1"/>
    </source>
</evidence>
<proteinExistence type="predicted"/>
<dbReference type="SUPFAM" id="SSF81606">
    <property type="entry name" value="PP2C-like"/>
    <property type="match status" value="1"/>
</dbReference>
<dbReference type="EMBL" id="BJWL01000001">
    <property type="protein sequence ID" value="GFY81335.1"/>
    <property type="molecule type" value="Genomic_DNA"/>
</dbReference>
<reference evidence="2 3" key="1">
    <citation type="submission" date="2019-07" db="EMBL/GenBank/DDBJ databases">
        <title>De Novo Assembly of kiwifruit Actinidia rufa.</title>
        <authorList>
            <person name="Sugita-Konishi S."/>
            <person name="Sato K."/>
            <person name="Mori E."/>
            <person name="Abe Y."/>
            <person name="Kisaki G."/>
            <person name="Hamano K."/>
            <person name="Suezawa K."/>
            <person name="Otani M."/>
            <person name="Fukuda T."/>
            <person name="Manabe T."/>
            <person name="Gomi K."/>
            <person name="Tabuchi M."/>
            <person name="Akimitsu K."/>
            <person name="Kataoka I."/>
        </authorList>
    </citation>
    <scope>NUCLEOTIDE SEQUENCE [LARGE SCALE GENOMIC DNA]</scope>
    <source>
        <strain evidence="3">cv. Fuchu</strain>
    </source>
</reference>
<dbReference type="InterPro" id="IPR015655">
    <property type="entry name" value="PP2C"/>
</dbReference>
<dbReference type="GO" id="GO:0004722">
    <property type="term" value="F:protein serine/threonine phosphatase activity"/>
    <property type="evidence" value="ECO:0007669"/>
    <property type="project" value="InterPro"/>
</dbReference>